<proteinExistence type="predicted"/>
<organism evidence="3 4">
    <name type="scientific">Psychromonas ingrahamii (strain DSM 17664 / CCUG 51855 / 37)</name>
    <dbReference type="NCBI Taxonomy" id="357804"/>
    <lineage>
        <taxon>Bacteria</taxon>
        <taxon>Pseudomonadati</taxon>
        <taxon>Pseudomonadota</taxon>
        <taxon>Gammaproteobacteria</taxon>
        <taxon>Alteromonadales</taxon>
        <taxon>Psychromonadaceae</taxon>
        <taxon>Psychromonas</taxon>
    </lineage>
</organism>
<sequence>MLQGTHHTAIICSDYEKSKYFYTAVLGLKIIDENYREERDSYKLDLQLPDGTQVELFSFPDFAPRASHPEALGLRHLAFVVESMDLTCKHLQSFAVAVEPVRIDPYTNKKYTFFSDPDNLPLEICEL</sequence>
<reference evidence="3 4" key="1">
    <citation type="submission" date="2007-01" db="EMBL/GenBank/DDBJ databases">
        <title>Complete sequence of Psychromonas ingrahamii 37.</title>
        <authorList>
            <consortium name="US DOE Joint Genome Institute"/>
            <person name="Copeland A."/>
            <person name="Lucas S."/>
            <person name="Lapidus A."/>
            <person name="Barry K."/>
            <person name="Detter J.C."/>
            <person name="Glavina del Rio T."/>
            <person name="Hammon N."/>
            <person name="Israni S."/>
            <person name="Dalin E."/>
            <person name="Tice H."/>
            <person name="Pitluck S."/>
            <person name="Thompson L.S."/>
            <person name="Brettin T."/>
            <person name="Bruce D."/>
            <person name="Han C."/>
            <person name="Tapia R."/>
            <person name="Schmutz J."/>
            <person name="Larimer F."/>
            <person name="Land M."/>
            <person name="Hauser L."/>
            <person name="Kyrpides N."/>
            <person name="Ivanova N."/>
            <person name="Staley J."/>
            <person name="Richardson P."/>
        </authorList>
    </citation>
    <scope>NUCLEOTIDE SEQUENCE [LARGE SCALE GENOMIC DNA]</scope>
    <source>
        <strain evidence="3 4">37</strain>
    </source>
</reference>
<dbReference type="Proteomes" id="UP000000639">
    <property type="component" value="Chromosome"/>
</dbReference>
<dbReference type="EMBL" id="CP000510">
    <property type="protein sequence ID" value="ABM05215.1"/>
    <property type="molecule type" value="Genomic_DNA"/>
</dbReference>
<dbReference type="CDD" id="cd08352">
    <property type="entry name" value="VOC_Bs_YwkD_like"/>
    <property type="match status" value="1"/>
</dbReference>
<dbReference type="OrthoDB" id="9795618at2"/>
<evidence type="ECO:0000313" key="3">
    <source>
        <dbReference type="EMBL" id="ABM05215.1"/>
    </source>
</evidence>
<dbReference type="PANTHER" id="PTHR36113:SF6">
    <property type="entry name" value="FOSFOMYCIN RESISTANCE PROTEIN FOSX"/>
    <property type="match status" value="1"/>
</dbReference>
<dbReference type="InterPro" id="IPR037523">
    <property type="entry name" value="VOC_core"/>
</dbReference>
<gene>
    <name evidence="3" type="ordered locus">Ping_3532</name>
</gene>
<dbReference type="RefSeq" id="WP_011771763.1">
    <property type="nucleotide sequence ID" value="NC_008709.1"/>
</dbReference>
<protein>
    <submittedName>
        <fullName evidence="3">Glyoxalase/bleomycin resistance protein/dioxygenase</fullName>
    </submittedName>
</protein>
<dbReference type="InterPro" id="IPR037478">
    <property type="entry name" value="YwkD-like_dom"/>
</dbReference>
<dbReference type="InterPro" id="IPR051332">
    <property type="entry name" value="Fosfomycin_Res_Enzymes"/>
</dbReference>
<dbReference type="KEGG" id="pin:Ping_3532"/>
<dbReference type="HOGENOM" id="CLU_046006_2_4_6"/>
<dbReference type="InterPro" id="IPR004360">
    <property type="entry name" value="Glyas_Fos-R_dOase_dom"/>
</dbReference>
<accession>A1T0F0</accession>
<evidence type="ECO:0000313" key="4">
    <source>
        <dbReference type="Proteomes" id="UP000000639"/>
    </source>
</evidence>
<dbReference type="eggNOG" id="COG0346">
    <property type="taxonomic scope" value="Bacteria"/>
</dbReference>
<dbReference type="AlphaFoldDB" id="A1T0F0"/>
<dbReference type="Pfam" id="PF00903">
    <property type="entry name" value="Glyoxalase"/>
    <property type="match status" value="1"/>
</dbReference>
<keyword evidence="3" id="KW-0560">Oxidoreductase</keyword>
<evidence type="ECO:0000256" key="1">
    <source>
        <dbReference type="ARBA" id="ARBA00022723"/>
    </source>
</evidence>
<dbReference type="STRING" id="357804.Ping_3532"/>
<evidence type="ECO:0000259" key="2">
    <source>
        <dbReference type="PROSITE" id="PS51819"/>
    </source>
</evidence>
<dbReference type="GO" id="GO:0046872">
    <property type="term" value="F:metal ion binding"/>
    <property type="evidence" value="ECO:0007669"/>
    <property type="project" value="UniProtKB-KW"/>
</dbReference>
<keyword evidence="4" id="KW-1185">Reference proteome</keyword>
<dbReference type="SUPFAM" id="SSF54593">
    <property type="entry name" value="Glyoxalase/Bleomycin resistance protein/Dihydroxybiphenyl dioxygenase"/>
    <property type="match status" value="1"/>
</dbReference>
<feature type="domain" description="VOC" evidence="2">
    <location>
        <begin position="4"/>
        <end position="127"/>
    </location>
</feature>
<name>A1T0F0_PSYIN</name>
<dbReference type="GO" id="GO:0051213">
    <property type="term" value="F:dioxygenase activity"/>
    <property type="evidence" value="ECO:0007669"/>
    <property type="project" value="UniProtKB-KW"/>
</dbReference>
<keyword evidence="3" id="KW-0223">Dioxygenase</keyword>
<keyword evidence="1" id="KW-0479">Metal-binding</keyword>
<dbReference type="InterPro" id="IPR029068">
    <property type="entry name" value="Glyas_Bleomycin-R_OHBP_Dase"/>
</dbReference>
<dbReference type="PROSITE" id="PS51819">
    <property type="entry name" value="VOC"/>
    <property type="match status" value="1"/>
</dbReference>
<dbReference type="PANTHER" id="PTHR36113">
    <property type="entry name" value="LYASE, PUTATIVE-RELATED-RELATED"/>
    <property type="match status" value="1"/>
</dbReference>
<dbReference type="Gene3D" id="3.10.180.10">
    <property type="entry name" value="2,3-Dihydroxybiphenyl 1,2-Dioxygenase, domain 1"/>
    <property type="match status" value="1"/>
</dbReference>
<dbReference type="NCBIfam" id="NF008551">
    <property type="entry name" value="PRK11478.1"/>
    <property type="match status" value="1"/>
</dbReference>